<reference evidence="7" key="1">
    <citation type="submission" date="2022-07" db="EMBL/GenBank/DDBJ databases">
        <title>Sphingomonas sp. nov., a novel bacterium isolated from the north slope of the Mount Everest.</title>
        <authorList>
            <person name="Cui X."/>
            <person name="Liu Y."/>
        </authorList>
    </citation>
    <scope>NUCLEOTIDE SEQUENCE</scope>
    <source>
        <strain evidence="7">S5-59</strain>
    </source>
</reference>
<keyword evidence="3" id="KW-0210">Decarboxylase</keyword>
<evidence type="ECO:0000313" key="7">
    <source>
        <dbReference type="EMBL" id="UUL82309.1"/>
    </source>
</evidence>
<evidence type="ECO:0000256" key="1">
    <source>
        <dbReference type="ARBA" id="ARBA00001933"/>
    </source>
</evidence>
<dbReference type="SUPFAM" id="SSF53383">
    <property type="entry name" value="PLP-dependent transferases"/>
    <property type="match status" value="1"/>
</dbReference>
<dbReference type="RefSeq" id="WP_256506117.1">
    <property type="nucleotide sequence ID" value="NZ_CP101740.1"/>
</dbReference>
<dbReference type="InterPro" id="IPR015422">
    <property type="entry name" value="PyrdxlP-dep_Trfase_small"/>
</dbReference>
<accession>A0ABY5L935</accession>
<evidence type="ECO:0000256" key="3">
    <source>
        <dbReference type="ARBA" id="ARBA00022793"/>
    </source>
</evidence>
<protein>
    <submittedName>
        <fullName evidence="7">Pyridoxal-dependent decarboxylase</fullName>
    </submittedName>
</protein>
<comment type="cofactor">
    <cofactor evidence="1 6">
        <name>pyridoxal 5'-phosphate</name>
        <dbReference type="ChEBI" id="CHEBI:597326"/>
    </cofactor>
</comment>
<dbReference type="InterPro" id="IPR015424">
    <property type="entry name" value="PyrdxlP-dep_Trfase"/>
</dbReference>
<dbReference type="InterPro" id="IPR015421">
    <property type="entry name" value="PyrdxlP-dep_Trfase_major"/>
</dbReference>
<dbReference type="Pfam" id="PF00282">
    <property type="entry name" value="Pyridoxal_deC"/>
    <property type="match status" value="1"/>
</dbReference>
<dbReference type="PRINTS" id="PR00800">
    <property type="entry name" value="YHDCRBOXLASE"/>
</dbReference>
<name>A0ABY5L935_9SPHN</name>
<dbReference type="InterPro" id="IPR002129">
    <property type="entry name" value="PyrdxlP-dep_de-COase"/>
</dbReference>
<dbReference type="Gene3D" id="3.90.1150.170">
    <property type="match status" value="1"/>
</dbReference>
<comment type="similarity">
    <text evidence="2 6">Belongs to the group II decarboxylase family.</text>
</comment>
<dbReference type="Proteomes" id="UP001058533">
    <property type="component" value="Chromosome"/>
</dbReference>
<dbReference type="Gene3D" id="3.40.640.10">
    <property type="entry name" value="Type I PLP-dependent aspartate aminotransferase-like (Major domain)"/>
    <property type="match status" value="1"/>
</dbReference>
<keyword evidence="5 6" id="KW-0456">Lyase</keyword>
<evidence type="ECO:0000256" key="2">
    <source>
        <dbReference type="ARBA" id="ARBA00009533"/>
    </source>
</evidence>
<keyword evidence="4 6" id="KW-0663">Pyridoxal phosphate</keyword>
<dbReference type="InterPro" id="IPR010977">
    <property type="entry name" value="Aromatic_deC"/>
</dbReference>
<organism evidence="7 8">
    <name type="scientific">Sphingomonas qomolangmaensis</name>
    <dbReference type="NCBI Taxonomy" id="2918765"/>
    <lineage>
        <taxon>Bacteria</taxon>
        <taxon>Pseudomonadati</taxon>
        <taxon>Pseudomonadota</taxon>
        <taxon>Alphaproteobacteria</taxon>
        <taxon>Sphingomonadales</taxon>
        <taxon>Sphingomonadaceae</taxon>
        <taxon>Sphingomonas</taxon>
    </lineage>
</organism>
<evidence type="ECO:0000256" key="4">
    <source>
        <dbReference type="ARBA" id="ARBA00022898"/>
    </source>
</evidence>
<dbReference type="PANTHER" id="PTHR11999">
    <property type="entry name" value="GROUP II PYRIDOXAL-5-PHOSPHATE DECARBOXYLASE"/>
    <property type="match status" value="1"/>
</dbReference>
<gene>
    <name evidence="7" type="ORF">NMP03_14160</name>
</gene>
<evidence type="ECO:0000256" key="6">
    <source>
        <dbReference type="RuleBase" id="RU000382"/>
    </source>
</evidence>
<dbReference type="EMBL" id="CP101740">
    <property type="protein sequence ID" value="UUL82309.1"/>
    <property type="molecule type" value="Genomic_DNA"/>
</dbReference>
<dbReference type="PANTHER" id="PTHR11999:SF70">
    <property type="entry name" value="MIP05841P"/>
    <property type="match status" value="1"/>
</dbReference>
<dbReference type="Gene3D" id="3.90.1150.10">
    <property type="entry name" value="Aspartate Aminotransferase, domain 1"/>
    <property type="match status" value="1"/>
</dbReference>
<keyword evidence="8" id="KW-1185">Reference proteome</keyword>
<sequence>MSAQDRTLDPQDWEAFRTLARRMVDDMVDHLATLAEQPAWQPMPERVLHSFDAAAPQEGIGEEAVYQRFLEDVLPYPNGNLHPRFFGWVQGNGTPLGMMADMLAAGMNPHMAGFNQAPVLVEEQTIRWMAELMDFPPGADGILVGGGSSANMLGLALARNEGIAADVRTTGVRGADRPVAIYASTETHGWIAKAAELLGLGRAACRAVAVGDDYRIDTDALKQAIARDRADGIDPICVIGTAGTVNTGATDDLPALAQICRDEKLWFHIDGAFGALAAWSPELKPIVAGLEQADSVAFDLHKWAYLPFTVACLLVRDGGVLTRSFASRAHYLAETDRGVAAGGMRFADRGVELTREFRALKLWMNLKAYGVRAFGDLILQNVEQARSLAGRVEAHAELELLAPVPLNIVCFRYCTGADRDDAFWNRVNGELLLRMQETGVAVPSSTVLDGRFAIRCCFVNHRTRASDIDLLVAAAVDIGRAVTAEMEG</sequence>
<evidence type="ECO:0000313" key="8">
    <source>
        <dbReference type="Proteomes" id="UP001058533"/>
    </source>
</evidence>
<proteinExistence type="inferred from homology"/>
<evidence type="ECO:0000256" key="5">
    <source>
        <dbReference type="ARBA" id="ARBA00023239"/>
    </source>
</evidence>